<evidence type="ECO:0000313" key="3">
    <source>
        <dbReference type="Proteomes" id="UP000324748"/>
    </source>
</evidence>
<evidence type="ECO:0000256" key="1">
    <source>
        <dbReference type="SAM" id="MobiDB-lite"/>
    </source>
</evidence>
<proteinExistence type="predicted"/>
<dbReference type="AlphaFoldDB" id="A0A5B0NZ75"/>
<feature type="compositionally biased region" description="Basic residues" evidence="1">
    <location>
        <begin position="529"/>
        <end position="540"/>
    </location>
</feature>
<sequence length="605" mass="67062">MSDDNSQPSPITPIRVSPPSTPSPIVNNSLPTPFFTIGTPSPVGTPFIQFSPRPLPEPIHIPFYRRTDPPMFINPSPFEPRPNPQSCPPVSVPPPVVDDNNVSSLLSNLQINNDVQSHSVLLHAQAIADLKSQSRQDKATIRELKTGLAELRNTIDSLSSNSGARMDWLEQFNSQPVVPAKKTFVDPAHYSHIFFSGAPKETNAFCFFMRNTLERLGSQFADEKHKVLWLSGYFRSESGRLGDVCPSYNWWRGLLGKNAQLQGLNSLTASSWVSFVLPELMDADDFLVAIETTFSNHREVEDARKALKSARQGSKTVEEFNIIFNSLLYSVDLSEASKCEIYDEAINQDIVKLGMFRGSWTTLTTLQAKQAMAVSLSLDLGGVGFYEKGIRQKAINQVANQQRLDSHRAATHHPLTSNTDSGPMDIDAMIAAEMEATGFSCANWRKVARERKLCVRCGRRFDKDHREIHGCPLDPDDHIKSDGMLAMWRRWGGPTRENGREATADWIPQASSSRSENISAAGQPDCRPSQRKKGKKRKSLSKLDNQPLAKHASESGLFSGARLDDNPRGEGSGLVADAMEAQPPMSAGELFFASRLADMHVKDWC</sequence>
<gene>
    <name evidence="2" type="ORF">PGT21_022288</name>
</gene>
<organism evidence="2 3">
    <name type="scientific">Puccinia graminis f. sp. tritici</name>
    <dbReference type="NCBI Taxonomy" id="56615"/>
    <lineage>
        <taxon>Eukaryota</taxon>
        <taxon>Fungi</taxon>
        <taxon>Dikarya</taxon>
        <taxon>Basidiomycota</taxon>
        <taxon>Pucciniomycotina</taxon>
        <taxon>Pucciniomycetes</taxon>
        <taxon>Pucciniales</taxon>
        <taxon>Pucciniaceae</taxon>
        <taxon>Puccinia</taxon>
    </lineage>
</organism>
<dbReference type="EMBL" id="VSWC01000080">
    <property type="protein sequence ID" value="KAA1093039.1"/>
    <property type="molecule type" value="Genomic_DNA"/>
</dbReference>
<evidence type="ECO:0008006" key="4">
    <source>
        <dbReference type="Google" id="ProtNLM"/>
    </source>
</evidence>
<feature type="region of interest" description="Disordered" evidence="1">
    <location>
        <begin position="505"/>
        <end position="574"/>
    </location>
</feature>
<comment type="caution">
    <text evidence="2">The sequence shown here is derived from an EMBL/GenBank/DDBJ whole genome shotgun (WGS) entry which is preliminary data.</text>
</comment>
<evidence type="ECO:0000313" key="2">
    <source>
        <dbReference type="EMBL" id="KAA1093039.1"/>
    </source>
</evidence>
<reference evidence="2 3" key="1">
    <citation type="submission" date="2019-05" db="EMBL/GenBank/DDBJ databases">
        <title>Emergence of the Ug99 lineage of the wheat stem rust pathogen through somatic hybridization.</title>
        <authorList>
            <person name="Li F."/>
            <person name="Upadhyaya N.M."/>
            <person name="Sperschneider J."/>
            <person name="Matny O."/>
            <person name="Nguyen-Phuc H."/>
            <person name="Mago R."/>
            <person name="Raley C."/>
            <person name="Miller M.E."/>
            <person name="Silverstein K.A.T."/>
            <person name="Henningsen E."/>
            <person name="Hirsch C.D."/>
            <person name="Visser B."/>
            <person name="Pretorius Z.A."/>
            <person name="Steffenson B.J."/>
            <person name="Schwessinger B."/>
            <person name="Dodds P.N."/>
            <person name="Figueroa M."/>
        </authorList>
    </citation>
    <scope>NUCLEOTIDE SEQUENCE [LARGE SCALE GENOMIC DNA]</scope>
    <source>
        <strain evidence="2">21-0</strain>
    </source>
</reference>
<feature type="region of interest" description="Disordered" evidence="1">
    <location>
        <begin position="1"/>
        <end position="27"/>
    </location>
</feature>
<protein>
    <recommendedName>
        <fullName evidence="4">Retrotransposon gag domain-containing protein</fullName>
    </recommendedName>
</protein>
<keyword evidence="3" id="KW-1185">Reference proteome</keyword>
<feature type="compositionally biased region" description="Polar residues" evidence="1">
    <location>
        <begin position="509"/>
        <end position="520"/>
    </location>
</feature>
<feature type="region of interest" description="Disordered" evidence="1">
    <location>
        <begin position="402"/>
        <end position="423"/>
    </location>
</feature>
<accession>A0A5B0NZ75</accession>
<name>A0A5B0NZ75_PUCGR</name>
<dbReference type="Proteomes" id="UP000324748">
    <property type="component" value="Unassembled WGS sequence"/>
</dbReference>